<dbReference type="Proteomes" id="UP000309984">
    <property type="component" value="Unassembled WGS sequence"/>
</dbReference>
<dbReference type="AlphaFoldDB" id="A0AA94UFG1"/>
<protein>
    <submittedName>
        <fullName evidence="5">Restriction endonuclease subunit S</fullName>
    </submittedName>
</protein>
<dbReference type="CDD" id="cd17253">
    <property type="entry name" value="RMtype1_S_Eco933I-TRD2-CR2_like"/>
    <property type="match status" value="1"/>
</dbReference>
<name>A0AA94UFG1_9MYCO</name>
<evidence type="ECO:0000256" key="3">
    <source>
        <dbReference type="ARBA" id="ARBA00023125"/>
    </source>
</evidence>
<keyword evidence="5" id="KW-0255">Endonuclease</keyword>
<dbReference type="InterPro" id="IPR044946">
    <property type="entry name" value="Restrct_endonuc_typeI_TRD_sf"/>
</dbReference>
<evidence type="ECO:0000259" key="4">
    <source>
        <dbReference type="Pfam" id="PF01420"/>
    </source>
</evidence>
<dbReference type="Gene3D" id="3.90.220.20">
    <property type="entry name" value="DNA methylase specificity domains"/>
    <property type="match status" value="2"/>
</dbReference>
<dbReference type="EMBL" id="POTM01000029">
    <property type="protein sequence ID" value="TLH69194.1"/>
    <property type="molecule type" value="Genomic_DNA"/>
</dbReference>
<dbReference type="PANTHER" id="PTHR30408:SF12">
    <property type="entry name" value="TYPE I RESTRICTION ENZYME MJAVIII SPECIFICITY SUBUNIT"/>
    <property type="match status" value="1"/>
</dbReference>
<comment type="caution">
    <text evidence="5">The sequence shown here is derived from an EMBL/GenBank/DDBJ whole genome shotgun (WGS) entry which is preliminary data.</text>
</comment>
<evidence type="ECO:0000313" key="6">
    <source>
        <dbReference type="Proteomes" id="UP000309984"/>
    </source>
</evidence>
<dbReference type="SUPFAM" id="SSF116734">
    <property type="entry name" value="DNA methylase specificity domain"/>
    <property type="match status" value="2"/>
</dbReference>
<proteinExistence type="inferred from homology"/>
<evidence type="ECO:0000256" key="2">
    <source>
        <dbReference type="ARBA" id="ARBA00022747"/>
    </source>
</evidence>
<keyword evidence="2" id="KW-0680">Restriction system</keyword>
<keyword evidence="5" id="KW-0540">Nuclease</keyword>
<gene>
    <name evidence="5" type="ORF">C1S79_11110</name>
</gene>
<reference evidence="5 6" key="1">
    <citation type="submission" date="2018-01" db="EMBL/GenBank/DDBJ databases">
        <title>Comparative genomics of Mycobacterium mucogenicum and Mycobacterium neoaurum clade members emphasizing tRNA and non-coding RNA.</title>
        <authorList>
            <person name="Behra P.R.K."/>
            <person name="Pettersson B.M.F."/>
            <person name="Das S."/>
            <person name="Dasgupta S."/>
            <person name="Kirsebom L.A."/>
        </authorList>
    </citation>
    <scope>NUCLEOTIDE SEQUENCE [LARGE SCALE GENOMIC DNA]</scope>
    <source>
        <strain evidence="5 6">DSM 45104</strain>
    </source>
</reference>
<organism evidence="5 6">
    <name type="scientific">Mycolicibacterium phocaicum</name>
    <dbReference type="NCBI Taxonomy" id="319706"/>
    <lineage>
        <taxon>Bacteria</taxon>
        <taxon>Bacillati</taxon>
        <taxon>Actinomycetota</taxon>
        <taxon>Actinomycetes</taxon>
        <taxon>Mycobacteriales</taxon>
        <taxon>Mycobacteriaceae</taxon>
        <taxon>Mycolicibacterium</taxon>
    </lineage>
</organism>
<dbReference type="GO" id="GO:0009307">
    <property type="term" value="P:DNA restriction-modification system"/>
    <property type="evidence" value="ECO:0007669"/>
    <property type="project" value="UniProtKB-KW"/>
</dbReference>
<dbReference type="PANTHER" id="PTHR30408">
    <property type="entry name" value="TYPE-1 RESTRICTION ENZYME ECOKI SPECIFICITY PROTEIN"/>
    <property type="match status" value="1"/>
</dbReference>
<comment type="similarity">
    <text evidence="1">Belongs to the type-I restriction system S methylase family.</text>
</comment>
<dbReference type="GO" id="GO:0003677">
    <property type="term" value="F:DNA binding"/>
    <property type="evidence" value="ECO:0007669"/>
    <property type="project" value="UniProtKB-KW"/>
</dbReference>
<keyword evidence="3" id="KW-0238">DNA-binding</keyword>
<dbReference type="InterPro" id="IPR052021">
    <property type="entry name" value="Type-I_RS_S_subunit"/>
</dbReference>
<evidence type="ECO:0000313" key="5">
    <source>
        <dbReference type="EMBL" id="TLH69194.1"/>
    </source>
</evidence>
<keyword evidence="5" id="KW-0378">Hydrolase</keyword>
<sequence>MRKYLRAANVGWSGLLLDDVKQMNFTDVELKTFRLEPGDLLLNEASGSPKEVGKPALWNGEIEDCAFQNTLLRVRPSNAAEPRYLLHYFGHEAATGAFARGSRGVGIHHLGREALSKWSIPLPPLDEQRRIAAILDQADSVRAKMRDRLGLLRTLAGAVYAATFGDPFENERQWPTKRVDEISRVQLGRQRSPKYQTGRYTHPYLRVANVYEDRLDLSDVLTMDFDEKDFADYRLIPGDILLNEGQSTELVGRPAIYRGEIADCCFQNTLLRVQVDAKEVLPEFALGTFLSYFRKGRFARLSSKTSSVAHLGKSRLASMRFPIPPMSLQLAYRDGLRALGAFDVSSAEVRCDELFASLQSRAFRGEL</sequence>
<evidence type="ECO:0000256" key="1">
    <source>
        <dbReference type="ARBA" id="ARBA00010923"/>
    </source>
</evidence>
<keyword evidence="6" id="KW-1185">Reference proteome</keyword>
<accession>A0AA94UFG1</accession>
<dbReference type="InterPro" id="IPR000055">
    <property type="entry name" value="Restrct_endonuc_typeI_TRD"/>
</dbReference>
<dbReference type="Pfam" id="PF01420">
    <property type="entry name" value="Methylase_S"/>
    <property type="match status" value="1"/>
</dbReference>
<dbReference type="GO" id="GO:0004519">
    <property type="term" value="F:endonuclease activity"/>
    <property type="evidence" value="ECO:0007669"/>
    <property type="project" value="UniProtKB-KW"/>
</dbReference>
<feature type="domain" description="Type I restriction modification DNA specificity" evidence="4">
    <location>
        <begin position="64"/>
        <end position="140"/>
    </location>
</feature>